<keyword evidence="14" id="KW-1185">Reference proteome</keyword>
<comment type="similarity">
    <text evidence="2">Belongs to the PduL family.</text>
</comment>
<dbReference type="Pfam" id="PF06130">
    <property type="entry name" value="PTAC"/>
    <property type="match status" value="1"/>
</dbReference>
<organism evidence="13 14">
    <name type="scientific">Acetoanaerobium noterae</name>
    <dbReference type="NCBI Taxonomy" id="745369"/>
    <lineage>
        <taxon>Bacteria</taxon>
        <taxon>Bacillati</taxon>
        <taxon>Bacillota</taxon>
        <taxon>Clostridia</taxon>
        <taxon>Peptostreptococcales</taxon>
        <taxon>Filifactoraceae</taxon>
        <taxon>Acetoanaerobium</taxon>
    </lineage>
</organism>
<evidence type="ECO:0000256" key="1">
    <source>
        <dbReference type="ARBA" id="ARBA00001947"/>
    </source>
</evidence>
<dbReference type="NCBIfam" id="NF011652">
    <property type="entry name" value="PRK15070.1"/>
    <property type="match status" value="1"/>
</dbReference>
<dbReference type="RefSeq" id="WP_079589112.1">
    <property type="nucleotide sequence ID" value="NZ_FUYN01000002.1"/>
</dbReference>
<comment type="catalytic activity">
    <reaction evidence="12">
        <text>propanoyl-CoA + phosphate = propanoyl phosphate + CoA</text>
        <dbReference type="Rhea" id="RHEA:28046"/>
        <dbReference type="ChEBI" id="CHEBI:43474"/>
        <dbReference type="ChEBI" id="CHEBI:57287"/>
        <dbReference type="ChEBI" id="CHEBI:57392"/>
        <dbReference type="ChEBI" id="CHEBI:58933"/>
        <dbReference type="EC" id="2.3.1.222"/>
    </reaction>
</comment>
<dbReference type="PANTHER" id="PTHR39453:SF1">
    <property type="entry name" value="PHOSPHATE PROPANOYLTRANSFERASE"/>
    <property type="match status" value="1"/>
</dbReference>
<evidence type="ECO:0000313" key="14">
    <source>
        <dbReference type="Proteomes" id="UP000243406"/>
    </source>
</evidence>
<evidence type="ECO:0000256" key="7">
    <source>
        <dbReference type="ARBA" id="ARBA00022833"/>
    </source>
</evidence>
<keyword evidence="6" id="KW-0479">Metal-binding</keyword>
<accession>A0A1T5AVX5</accession>
<evidence type="ECO:0000256" key="2">
    <source>
        <dbReference type="ARBA" id="ARBA00007342"/>
    </source>
</evidence>
<evidence type="ECO:0000256" key="12">
    <source>
        <dbReference type="ARBA" id="ARBA00047589"/>
    </source>
</evidence>
<evidence type="ECO:0000256" key="9">
    <source>
        <dbReference type="ARBA" id="ARBA00030044"/>
    </source>
</evidence>
<evidence type="ECO:0000313" key="13">
    <source>
        <dbReference type="EMBL" id="SKB38930.1"/>
    </source>
</evidence>
<keyword evidence="7" id="KW-0862">Zinc</keyword>
<dbReference type="Proteomes" id="UP000243406">
    <property type="component" value="Unassembled WGS sequence"/>
</dbReference>
<sequence>MNEEMMKELILKIMKELDFNKDSSILEASPDEKVQTGAFDDSFQVEVSARHIHLSKEHLEALFKDQEIGIKKELSQPGQYQADIRVTLIGPKGVLQNIAVLGPSRNNTQIELSLTDARVLGINPPVRDSGDTKGSAGVIISANGRAIELTEGVIIAKRHIHMTPKDAVLRGVKDKDLVKVRVEGDRPLIFDDVLVRVSDKYSLAMHIDFDEANAVGHRPDSRGRIVFDSERIKLENKPLVKEETSSELKECFIEKKLISEEMIKELVKSEPKIVNIPKASILTPLAADFIKEKRIELKRV</sequence>
<dbReference type="InterPro" id="IPR008300">
    <property type="entry name" value="PTAC"/>
</dbReference>
<name>A0A1T5AVX5_9FIRM</name>
<evidence type="ECO:0000256" key="4">
    <source>
        <dbReference type="ARBA" id="ARBA00020837"/>
    </source>
</evidence>
<evidence type="ECO:0000256" key="8">
    <source>
        <dbReference type="ARBA" id="ARBA00023315"/>
    </source>
</evidence>
<protein>
    <recommendedName>
        <fullName evidence="4">Phosphate propanoyltransferase</fullName>
        <ecNumber evidence="3">2.3.1.222</ecNumber>
    </recommendedName>
    <alternativeName>
        <fullName evidence="10">Phosphate acyltransferase PduL</fullName>
    </alternativeName>
    <alternativeName>
        <fullName evidence="9">Phosphotransacylase PduL</fullName>
    </alternativeName>
    <alternativeName>
        <fullName evidence="11">Propanediol utilization protein PduL</fullName>
    </alternativeName>
</protein>
<dbReference type="EMBL" id="FUYN01000002">
    <property type="protein sequence ID" value="SKB38930.1"/>
    <property type="molecule type" value="Genomic_DNA"/>
</dbReference>
<proteinExistence type="inferred from homology"/>
<dbReference type="GO" id="GO:0016747">
    <property type="term" value="F:acyltransferase activity, transferring groups other than amino-acyl groups"/>
    <property type="evidence" value="ECO:0007669"/>
    <property type="project" value="InterPro"/>
</dbReference>
<evidence type="ECO:0000256" key="5">
    <source>
        <dbReference type="ARBA" id="ARBA00022679"/>
    </source>
</evidence>
<evidence type="ECO:0000256" key="10">
    <source>
        <dbReference type="ARBA" id="ARBA00030939"/>
    </source>
</evidence>
<reference evidence="14" key="1">
    <citation type="submission" date="2017-02" db="EMBL/GenBank/DDBJ databases">
        <authorList>
            <person name="Varghese N."/>
            <person name="Submissions S."/>
        </authorList>
    </citation>
    <scope>NUCLEOTIDE SEQUENCE [LARGE SCALE GENOMIC DNA]</scope>
    <source>
        <strain evidence="14">ATCC 35199</strain>
    </source>
</reference>
<evidence type="ECO:0000256" key="11">
    <source>
        <dbReference type="ARBA" id="ARBA00033077"/>
    </source>
</evidence>
<evidence type="ECO:0000256" key="6">
    <source>
        <dbReference type="ARBA" id="ARBA00022723"/>
    </source>
</evidence>
<dbReference type="AlphaFoldDB" id="A0A1T5AVX5"/>
<keyword evidence="8" id="KW-0012">Acyltransferase</keyword>
<dbReference type="GO" id="GO:0046872">
    <property type="term" value="F:metal ion binding"/>
    <property type="evidence" value="ECO:0007669"/>
    <property type="project" value="UniProtKB-KW"/>
</dbReference>
<gene>
    <name evidence="13" type="ORF">SAMN02745120_1206</name>
</gene>
<keyword evidence="5" id="KW-0808">Transferase</keyword>
<evidence type="ECO:0000256" key="3">
    <source>
        <dbReference type="ARBA" id="ARBA00012206"/>
    </source>
</evidence>
<dbReference type="PANTHER" id="PTHR39453">
    <property type="entry name" value="PHOSPHATE PROPANOYLTRANSFERASE"/>
    <property type="match status" value="1"/>
</dbReference>
<comment type="cofactor">
    <cofactor evidence="1">
        <name>Zn(2+)</name>
        <dbReference type="ChEBI" id="CHEBI:29105"/>
    </cofactor>
</comment>
<dbReference type="EC" id="2.3.1.222" evidence="3"/>